<keyword evidence="8 10" id="KW-0139">CF(1)</keyword>
<keyword evidence="9 10" id="KW-0066">ATP synthesis</keyword>
<evidence type="ECO:0000259" key="13">
    <source>
        <dbReference type="Pfam" id="PF00401"/>
    </source>
</evidence>
<feature type="domain" description="ATP synthase epsilon subunit C-terminal" evidence="13">
    <location>
        <begin position="94"/>
        <end position="137"/>
    </location>
</feature>
<evidence type="ECO:0000313" key="15">
    <source>
        <dbReference type="EMBL" id="RJP59324.1"/>
    </source>
</evidence>
<comment type="caution">
    <text evidence="15">The sequence shown here is derived from an EMBL/GenBank/DDBJ whole genome shotgun (WGS) entry which is preliminary data.</text>
</comment>
<feature type="compositionally biased region" description="Basic and acidic residues" evidence="12">
    <location>
        <begin position="105"/>
        <end position="121"/>
    </location>
</feature>
<dbReference type="GO" id="GO:0005886">
    <property type="term" value="C:plasma membrane"/>
    <property type="evidence" value="ECO:0007669"/>
    <property type="project" value="UniProtKB-SubCell"/>
</dbReference>
<dbReference type="AlphaFoldDB" id="A0A3A4QZT5"/>
<feature type="region of interest" description="Disordered" evidence="12">
    <location>
        <begin position="96"/>
        <end position="122"/>
    </location>
</feature>
<dbReference type="HAMAP" id="MF_00530">
    <property type="entry name" value="ATP_synth_epsil_bac"/>
    <property type="match status" value="1"/>
</dbReference>
<evidence type="ECO:0000256" key="3">
    <source>
        <dbReference type="ARBA" id="ARBA00005712"/>
    </source>
</evidence>
<dbReference type="InterPro" id="IPR020546">
    <property type="entry name" value="ATP_synth_F1_dsu/esu_N"/>
</dbReference>
<gene>
    <name evidence="10 15" type="primary">atpC</name>
    <name evidence="15" type="ORF">C4541_06245</name>
</gene>
<dbReference type="GO" id="GO:0046933">
    <property type="term" value="F:proton-transporting ATP synthase activity, rotational mechanism"/>
    <property type="evidence" value="ECO:0007669"/>
    <property type="project" value="UniProtKB-UniRule"/>
</dbReference>
<dbReference type="Gene3D" id="2.60.15.10">
    <property type="entry name" value="F0F1 ATP synthase delta/epsilon subunit, N-terminal"/>
    <property type="match status" value="1"/>
</dbReference>
<keyword evidence="5 10" id="KW-0813">Transport</keyword>
<keyword evidence="6 10" id="KW-0406">Ion transport</keyword>
<dbReference type="SUPFAM" id="SSF46604">
    <property type="entry name" value="Epsilon subunit of F1F0-ATP synthase C-terminal domain"/>
    <property type="match status" value="1"/>
</dbReference>
<dbReference type="PANTHER" id="PTHR13822">
    <property type="entry name" value="ATP SYNTHASE DELTA/EPSILON CHAIN"/>
    <property type="match status" value="1"/>
</dbReference>
<accession>A0A3A4QZT5</accession>
<comment type="similarity">
    <text evidence="3 10 11">Belongs to the ATPase epsilon chain family.</text>
</comment>
<dbReference type="Pfam" id="PF00401">
    <property type="entry name" value="ATP-synt_DE"/>
    <property type="match status" value="1"/>
</dbReference>
<evidence type="ECO:0000256" key="8">
    <source>
        <dbReference type="ARBA" id="ARBA00023196"/>
    </source>
</evidence>
<comment type="function">
    <text evidence="1 10">Produces ATP from ADP in the presence of a proton gradient across the membrane.</text>
</comment>
<dbReference type="EMBL" id="QZJZ01000051">
    <property type="protein sequence ID" value="RJP59324.1"/>
    <property type="molecule type" value="Genomic_DNA"/>
</dbReference>
<sequence>MNVLKLQIVTPEKEVSSVMCVQVVAHAEDGLITIQPSHARLATNLKISHLVVDTVEEGSHQTRSSYYAVSGGILFVENNLLRIMTPAAENGASIDAARAARAKKRAEERLNSPSGETDRNRAQQAYWRAQTRLAVAEFHKKGQ</sequence>
<name>A0A3A4QZT5_9BACT</name>
<dbReference type="GO" id="GO:0005524">
    <property type="term" value="F:ATP binding"/>
    <property type="evidence" value="ECO:0007669"/>
    <property type="project" value="UniProtKB-UniRule"/>
</dbReference>
<keyword evidence="10" id="KW-0375">Hydrogen ion transport</keyword>
<evidence type="ECO:0000256" key="1">
    <source>
        <dbReference type="ARBA" id="ARBA00003543"/>
    </source>
</evidence>
<dbReference type="GO" id="GO:0045259">
    <property type="term" value="C:proton-transporting ATP synthase complex"/>
    <property type="evidence" value="ECO:0007669"/>
    <property type="project" value="UniProtKB-KW"/>
</dbReference>
<dbReference type="InterPro" id="IPR036771">
    <property type="entry name" value="ATPsynth_dsu/esu_N"/>
</dbReference>
<comment type="subcellular location">
    <subcellularLocation>
        <location evidence="2 10">Cell membrane</location>
        <topology evidence="2 10">Peripheral membrane protein</topology>
    </subcellularLocation>
</comment>
<dbReference type="SUPFAM" id="SSF51344">
    <property type="entry name" value="Epsilon subunit of F1F0-ATP synthase N-terminal domain"/>
    <property type="match status" value="1"/>
</dbReference>
<dbReference type="CDD" id="cd12152">
    <property type="entry name" value="F1-ATPase_delta"/>
    <property type="match status" value="1"/>
</dbReference>
<organism evidence="15 16">
    <name type="scientific">Candidatus Auribacter fodinae</name>
    <dbReference type="NCBI Taxonomy" id="2093366"/>
    <lineage>
        <taxon>Bacteria</taxon>
        <taxon>Pseudomonadati</taxon>
        <taxon>Candidatus Auribacterota</taxon>
        <taxon>Candidatus Auribacteria</taxon>
        <taxon>Candidatus Auribacterales</taxon>
        <taxon>Candidatus Auribacteraceae</taxon>
        <taxon>Candidatus Auribacter</taxon>
    </lineage>
</organism>
<keyword evidence="10" id="KW-1003">Cell membrane</keyword>
<dbReference type="Pfam" id="PF02823">
    <property type="entry name" value="ATP-synt_DE_N"/>
    <property type="match status" value="1"/>
</dbReference>
<evidence type="ECO:0000256" key="7">
    <source>
        <dbReference type="ARBA" id="ARBA00023136"/>
    </source>
</evidence>
<evidence type="ECO:0000313" key="16">
    <source>
        <dbReference type="Proteomes" id="UP000266426"/>
    </source>
</evidence>
<dbReference type="GO" id="GO:0016787">
    <property type="term" value="F:hydrolase activity"/>
    <property type="evidence" value="ECO:0007669"/>
    <property type="project" value="UniProtKB-KW"/>
</dbReference>
<dbReference type="NCBIfam" id="TIGR01216">
    <property type="entry name" value="ATP_synt_epsi"/>
    <property type="match status" value="1"/>
</dbReference>
<evidence type="ECO:0000256" key="4">
    <source>
        <dbReference type="ARBA" id="ARBA00011648"/>
    </source>
</evidence>
<dbReference type="Gene3D" id="1.20.5.440">
    <property type="entry name" value="ATP synthase delta/epsilon subunit, C-terminal domain"/>
    <property type="match status" value="1"/>
</dbReference>
<comment type="subunit">
    <text evidence="4 10 11">F-type ATPases have 2 components, CF(1) - the catalytic core - and CF(0) - the membrane proton channel. CF(1) has five subunits: alpha(3), beta(3), gamma(1), delta(1), epsilon(1). CF(0) has three main subunits: a, b and c.</text>
</comment>
<evidence type="ECO:0000256" key="11">
    <source>
        <dbReference type="RuleBase" id="RU003656"/>
    </source>
</evidence>
<keyword evidence="7 10" id="KW-0472">Membrane</keyword>
<reference evidence="15 16" key="1">
    <citation type="journal article" date="2017" name="ISME J.">
        <title>Energy and carbon metabolisms in a deep terrestrial subsurface fluid microbial community.</title>
        <authorList>
            <person name="Momper L."/>
            <person name="Jungbluth S.P."/>
            <person name="Lee M.D."/>
            <person name="Amend J.P."/>
        </authorList>
    </citation>
    <scope>NUCLEOTIDE SEQUENCE [LARGE SCALE GENOMIC DNA]</scope>
    <source>
        <strain evidence="15">SURF_26</strain>
    </source>
</reference>
<evidence type="ECO:0000256" key="12">
    <source>
        <dbReference type="SAM" id="MobiDB-lite"/>
    </source>
</evidence>
<dbReference type="InterPro" id="IPR036794">
    <property type="entry name" value="ATP_F1_dsu/esu_C_sf"/>
</dbReference>
<keyword evidence="15" id="KW-0378">Hydrolase</keyword>
<proteinExistence type="inferred from homology"/>
<feature type="domain" description="ATP synthase F1 complex delta/epsilon subunit N-terminal" evidence="14">
    <location>
        <begin position="4"/>
        <end position="88"/>
    </location>
</feature>
<evidence type="ECO:0000256" key="6">
    <source>
        <dbReference type="ARBA" id="ARBA00023065"/>
    </source>
</evidence>
<evidence type="ECO:0000256" key="5">
    <source>
        <dbReference type="ARBA" id="ARBA00022448"/>
    </source>
</evidence>
<evidence type="ECO:0000256" key="2">
    <source>
        <dbReference type="ARBA" id="ARBA00004202"/>
    </source>
</evidence>
<evidence type="ECO:0000256" key="10">
    <source>
        <dbReference type="HAMAP-Rule" id="MF_00530"/>
    </source>
</evidence>
<protein>
    <recommendedName>
        <fullName evidence="10">ATP synthase epsilon chain</fullName>
    </recommendedName>
    <alternativeName>
        <fullName evidence="10">ATP synthase F1 sector epsilon subunit</fullName>
    </alternativeName>
    <alternativeName>
        <fullName evidence="10">F-ATPase epsilon subunit</fullName>
    </alternativeName>
</protein>
<evidence type="ECO:0000256" key="9">
    <source>
        <dbReference type="ARBA" id="ARBA00023310"/>
    </source>
</evidence>
<dbReference type="InterPro" id="IPR001469">
    <property type="entry name" value="ATP_synth_F1_dsu/esu"/>
</dbReference>
<dbReference type="PANTHER" id="PTHR13822:SF10">
    <property type="entry name" value="ATP SYNTHASE EPSILON CHAIN, CHLOROPLASTIC"/>
    <property type="match status" value="1"/>
</dbReference>
<dbReference type="InterPro" id="IPR020547">
    <property type="entry name" value="ATP_synth_F1_esu_C"/>
</dbReference>
<evidence type="ECO:0000259" key="14">
    <source>
        <dbReference type="Pfam" id="PF02823"/>
    </source>
</evidence>
<dbReference type="Proteomes" id="UP000266426">
    <property type="component" value="Unassembled WGS sequence"/>
</dbReference>